<evidence type="ECO:0000256" key="4">
    <source>
        <dbReference type="ARBA" id="ARBA00022840"/>
    </source>
</evidence>
<dbReference type="InterPro" id="IPR045462">
    <property type="entry name" value="aa-tRNA-synth_I_cd-bd"/>
</dbReference>
<dbReference type="InterPro" id="IPR049940">
    <property type="entry name" value="GluQ/Sye"/>
</dbReference>
<dbReference type="Proteomes" id="UP000564033">
    <property type="component" value="Unassembled WGS sequence"/>
</dbReference>
<dbReference type="GO" id="GO:0006424">
    <property type="term" value="P:glutamyl-tRNA aminoacylation"/>
    <property type="evidence" value="ECO:0007669"/>
    <property type="project" value="UniProtKB-UniRule"/>
</dbReference>
<evidence type="ECO:0000313" key="10">
    <source>
        <dbReference type="EMBL" id="NLZ24769.1"/>
    </source>
</evidence>
<comment type="similarity">
    <text evidence="1 7">Belongs to the class-I aminoacyl-tRNA synthetase family. Glutamate--tRNA ligase type 1 subfamily.</text>
</comment>
<dbReference type="InterPro" id="IPR000924">
    <property type="entry name" value="Glu/Gln-tRNA-synth"/>
</dbReference>
<dbReference type="EMBL" id="JAAZIL010000086">
    <property type="protein sequence ID" value="NLZ24769.1"/>
    <property type="molecule type" value="Genomic_DNA"/>
</dbReference>
<name>A0A847VE52_9BACT</name>
<comment type="caution">
    <text evidence="7">Lacks conserved residue(s) required for the propagation of feature annotation.</text>
</comment>
<dbReference type="PROSITE" id="PS00178">
    <property type="entry name" value="AA_TRNA_LIGASE_I"/>
    <property type="match status" value="1"/>
</dbReference>
<dbReference type="Gene3D" id="3.40.50.620">
    <property type="entry name" value="HUPs"/>
    <property type="match status" value="1"/>
</dbReference>
<evidence type="ECO:0000256" key="6">
    <source>
        <dbReference type="ARBA" id="ARBA00023146"/>
    </source>
</evidence>
<keyword evidence="6 7" id="KW-0030">Aminoacyl-tRNA synthetase</keyword>
<dbReference type="InterPro" id="IPR014729">
    <property type="entry name" value="Rossmann-like_a/b/a_fold"/>
</dbReference>
<dbReference type="HAMAP" id="MF_00022">
    <property type="entry name" value="Glu_tRNA_synth_type1"/>
    <property type="match status" value="1"/>
</dbReference>
<dbReference type="PANTHER" id="PTHR43311:SF2">
    <property type="entry name" value="GLUTAMATE--TRNA LIGASE, MITOCHONDRIAL-RELATED"/>
    <property type="match status" value="1"/>
</dbReference>
<dbReference type="SUPFAM" id="SSF48163">
    <property type="entry name" value="An anticodon-binding domain of class I aminoacyl-tRNA synthetases"/>
    <property type="match status" value="1"/>
</dbReference>
<protein>
    <recommendedName>
        <fullName evidence="7">Glutamate--tRNA ligase</fullName>
        <ecNumber evidence="7">6.1.1.17</ecNumber>
    </recommendedName>
    <alternativeName>
        <fullName evidence="7">Glutamyl-tRNA synthetase</fullName>
        <shortName evidence="7">GluRS</shortName>
    </alternativeName>
</protein>
<dbReference type="AlphaFoldDB" id="A0A847VE52"/>
<feature type="short sequence motif" description="'HIGH' region" evidence="7">
    <location>
        <begin position="46"/>
        <end position="56"/>
    </location>
</feature>
<comment type="caution">
    <text evidence="10">The sequence shown here is derived from an EMBL/GenBank/DDBJ whole genome shotgun (WGS) entry which is preliminary data.</text>
</comment>
<feature type="domain" description="Aminoacyl-tRNA synthetase class I anticodon-binding" evidence="9">
    <location>
        <begin position="511"/>
        <end position="550"/>
    </location>
</feature>
<dbReference type="NCBIfam" id="TIGR00464">
    <property type="entry name" value="gltX_bact"/>
    <property type="match status" value="1"/>
</dbReference>
<dbReference type="EC" id="6.1.1.17" evidence="7"/>
<dbReference type="Gene3D" id="1.10.10.350">
    <property type="match status" value="1"/>
</dbReference>
<dbReference type="InterPro" id="IPR001412">
    <property type="entry name" value="aa-tRNA-synth_I_CS"/>
</dbReference>
<feature type="domain" description="Glutamyl/glutaminyl-tRNA synthetase class Ib catalytic" evidence="8">
    <location>
        <begin position="40"/>
        <end position="327"/>
    </location>
</feature>
<keyword evidence="5 7" id="KW-0648">Protein biosynthesis</keyword>
<evidence type="ECO:0000256" key="3">
    <source>
        <dbReference type="ARBA" id="ARBA00022741"/>
    </source>
</evidence>
<feature type="short sequence motif" description="'KMSKS' region" evidence="7">
    <location>
        <begin position="298"/>
        <end position="302"/>
    </location>
</feature>
<dbReference type="GO" id="GO:0000049">
    <property type="term" value="F:tRNA binding"/>
    <property type="evidence" value="ECO:0007669"/>
    <property type="project" value="InterPro"/>
</dbReference>
<dbReference type="GO" id="GO:0005829">
    <property type="term" value="C:cytosol"/>
    <property type="evidence" value="ECO:0007669"/>
    <property type="project" value="TreeGrafter"/>
</dbReference>
<evidence type="ECO:0000256" key="2">
    <source>
        <dbReference type="ARBA" id="ARBA00022598"/>
    </source>
</evidence>
<dbReference type="Pfam" id="PF19269">
    <property type="entry name" value="Anticodon_2"/>
    <property type="match status" value="1"/>
</dbReference>
<dbReference type="Pfam" id="PF00749">
    <property type="entry name" value="tRNA-synt_1c"/>
    <property type="match status" value="1"/>
</dbReference>
<keyword evidence="4 7" id="KW-0067">ATP-binding</keyword>
<comment type="subunit">
    <text evidence="7">Monomer.</text>
</comment>
<evidence type="ECO:0000259" key="9">
    <source>
        <dbReference type="Pfam" id="PF19269"/>
    </source>
</evidence>
<keyword evidence="7" id="KW-0963">Cytoplasm</keyword>
<keyword evidence="3 7" id="KW-0547">Nucleotide-binding</keyword>
<dbReference type="PANTHER" id="PTHR43311">
    <property type="entry name" value="GLUTAMATE--TRNA LIGASE"/>
    <property type="match status" value="1"/>
</dbReference>
<dbReference type="InterPro" id="IPR008925">
    <property type="entry name" value="aa_tRNA-synth_I_cd-bd_sf"/>
</dbReference>
<gene>
    <name evidence="7" type="primary">gltX</name>
    <name evidence="10" type="ORF">GX888_03445</name>
</gene>
<evidence type="ECO:0000256" key="1">
    <source>
        <dbReference type="ARBA" id="ARBA00007894"/>
    </source>
</evidence>
<dbReference type="GO" id="GO:0005524">
    <property type="term" value="F:ATP binding"/>
    <property type="evidence" value="ECO:0007669"/>
    <property type="project" value="UniProtKB-UniRule"/>
</dbReference>
<accession>A0A847VE52</accession>
<evidence type="ECO:0000259" key="8">
    <source>
        <dbReference type="Pfam" id="PF00749"/>
    </source>
</evidence>
<dbReference type="InterPro" id="IPR020058">
    <property type="entry name" value="Glu/Gln-tRNA-synth_Ib_cat-dom"/>
</dbReference>
<dbReference type="InterPro" id="IPR020751">
    <property type="entry name" value="aa-tRNA-synth_I_codon-bd_sub2"/>
</dbReference>
<dbReference type="GO" id="GO:0004818">
    <property type="term" value="F:glutamate-tRNA ligase activity"/>
    <property type="evidence" value="ECO:0007669"/>
    <property type="project" value="UniProtKB-UniRule"/>
</dbReference>
<reference evidence="10 11" key="1">
    <citation type="journal article" date="2020" name="Biotechnol. Biofuels">
        <title>New insights from the biogas microbiome by comprehensive genome-resolved metagenomics of nearly 1600 species originating from multiple anaerobic digesters.</title>
        <authorList>
            <person name="Campanaro S."/>
            <person name="Treu L."/>
            <person name="Rodriguez-R L.M."/>
            <person name="Kovalovszki A."/>
            <person name="Ziels R.M."/>
            <person name="Maus I."/>
            <person name="Zhu X."/>
            <person name="Kougias P.G."/>
            <person name="Basile A."/>
            <person name="Luo G."/>
            <person name="Schluter A."/>
            <person name="Konstantinidis K.T."/>
            <person name="Angelidaki I."/>
        </authorList>
    </citation>
    <scope>NUCLEOTIDE SEQUENCE [LARGE SCALE GENOMIC DNA]</scope>
    <source>
        <strain evidence="10">AS19jrsBPTG_9</strain>
    </source>
</reference>
<comment type="subcellular location">
    <subcellularLocation>
        <location evidence="7">Cytoplasm</location>
    </subcellularLocation>
</comment>
<evidence type="ECO:0000256" key="5">
    <source>
        <dbReference type="ARBA" id="ARBA00022917"/>
    </source>
</evidence>
<sequence>MIRTEQENSMLADLLFEDVVESREDIFKKYPRRKLEKEQLVLRFAPSPTGYLHIGNVYTALAGYILTKNSNGVFILRIEDTDKEREIEEGIVQIVDGLKYFGIEFDEGVLGKGKTEGIYGPYIQSERVEIYRVFAKDLVSKGLAYPCFATEQELEEIRKQQEKKRERTGYYGKWAKWRDASLDSIEKELEKETPYVIRLYSRGDFKKKIECTDLIKGRVTLSQNDMDSILLKSDGYPTYHFAHPIDDTLMDISYVLRGDEWLSSQPLHMEIFEALEFKQLDYGHISPLMKKEGEGKRKLSKRRDPESRVAFYIENGYPVEGVKEYLLNVANSSFSDWRRLNPDSDILEFNLRLEKFNKAGALFDILKINNICKEYISTLSAQQVYNYALEWSEKYSEQTFSKLSNHREYCINILNIEREGERIRKDIVKWSDVLTQLEIFFDDLFINMKKDVVEMEDNLQRAILNMFLDTYYFEDSSSEWFNKIKEIALRNNFSTDSTEYIKDPSKYRGRIGDVAMVIRVATTGRRQTPDLYQVMQVMGEVRVRERLQGYINDVLM</sequence>
<dbReference type="InterPro" id="IPR004527">
    <property type="entry name" value="Glu-tRNA-ligase_bac/mito"/>
</dbReference>
<proteinExistence type="inferred from homology"/>
<comment type="catalytic activity">
    <reaction evidence="7">
        <text>tRNA(Glu) + L-glutamate + ATP = L-glutamyl-tRNA(Glu) + AMP + diphosphate</text>
        <dbReference type="Rhea" id="RHEA:23540"/>
        <dbReference type="Rhea" id="RHEA-COMP:9663"/>
        <dbReference type="Rhea" id="RHEA-COMP:9680"/>
        <dbReference type="ChEBI" id="CHEBI:29985"/>
        <dbReference type="ChEBI" id="CHEBI:30616"/>
        <dbReference type="ChEBI" id="CHEBI:33019"/>
        <dbReference type="ChEBI" id="CHEBI:78442"/>
        <dbReference type="ChEBI" id="CHEBI:78520"/>
        <dbReference type="ChEBI" id="CHEBI:456215"/>
        <dbReference type="EC" id="6.1.1.17"/>
    </reaction>
</comment>
<dbReference type="SUPFAM" id="SSF52374">
    <property type="entry name" value="Nucleotidylyl transferase"/>
    <property type="match status" value="1"/>
</dbReference>
<organism evidence="10 11">
    <name type="scientific">Candidatus Dojkabacteria bacterium</name>
    <dbReference type="NCBI Taxonomy" id="2099670"/>
    <lineage>
        <taxon>Bacteria</taxon>
        <taxon>Candidatus Dojkabacteria</taxon>
    </lineage>
</organism>
<comment type="function">
    <text evidence="7">Catalyzes the attachment of glutamate to tRNA(Glu) in a two-step reaction: glutamate is first activated by ATP to form Glu-AMP and then transferred to the acceptor end of tRNA(Glu).</text>
</comment>
<dbReference type="PRINTS" id="PR00987">
    <property type="entry name" value="TRNASYNTHGLU"/>
</dbReference>
<feature type="binding site" evidence="7">
    <location>
        <position position="301"/>
    </location>
    <ligand>
        <name>ATP</name>
        <dbReference type="ChEBI" id="CHEBI:30616"/>
    </ligand>
</feature>
<evidence type="ECO:0000256" key="7">
    <source>
        <dbReference type="HAMAP-Rule" id="MF_00022"/>
    </source>
</evidence>
<evidence type="ECO:0000313" key="11">
    <source>
        <dbReference type="Proteomes" id="UP000564033"/>
    </source>
</evidence>
<keyword evidence="2 7" id="KW-0436">Ligase</keyword>